<dbReference type="AlphaFoldDB" id="A0A5C4SXS9"/>
<dbReference type="OrthoDB" id="143162at2"/>
<reference evidence="2 3" key="1">
    <citation type="submission" date="2019-05" db="EMBL/GenBank/DDBJ databases">
        <title>We sequenced the genome of Paenibacillus hemerocallicola KCTC 33185 for further insight into its adaptation and study the phylogeny of Paenibacillus.</title>
        <authorList>
            <person name="Narsing Rao M.P."/>
        </authorList>
    </citation>
    <scope>NUCLEOTIDE SEQUENCE [LARGE SCALE GENOMIC DNA]</scope>
    <source>
        <strain evidence="2 3">KCTC 33185</strain>
    </source>
</reference>
<dbReference type="SUPFAM" id="SSF52540">
    <property type="entry name" value="P-loop containing nucleoside triphosphate hydrolases"/>
    <property type="match status" value="1"/>
</dbReference>
<dbReference type="Gene3D" id="3.40.50.300">
    <property type="entry name" value="P-loop containing nucleotide triphosphate hydrolases"/>
    <property type="match status" value="1"/>
</dbReference>
<evidence type="ECO:0000259" key="1">
    <source>
        <dbReference type="Pfam" id="PF19993"/>
    </source>
</evidence>
<dbReference type="Pfam" id="PF19993">
    <property type="entry name" value="DO-GTPase2"/>
    <property type="match status" value="1"/>
</dbReference>
<evidence type="ECO:0000313" key="2">
    <source>
        <dbReference type="EMBL" id="TNJ56103.1"/>
    </source>
</evidence>
<dbReference type="Proteomes" id="UP000307943">
    <property type="component" value="Unassembled WGS sequence"/>
</dbReference>
<sequence length="422" mass="48577">MLQFLKGLFEKKPPAKVKPDFYPIVCPYCFSKFSPEEVVFRATHHVEGDQDYALQEDEELNRYRGRFNLSPIDELEAVIHPASIPAENRIYSSKVLVGINDRHGRVTRKRLCPHCHNELPITAGKVPSNIISIVGASQVGKSVYMTSLIHTLQHLTASNFNAACIPLNADISRRFRQKYEEPIFERGIMLDSTQKEEKQEPFIFQFVFKDEQMAPLTLVFFDVAGEIMTDRDMLDLYAAHIKNSSGILFMVDPLQIKTIRDRLLINAGNEVGEFASRYDEPREVAITMFENFIGHEDKSRTDIPTAVVLTKSDMLQHLKEEDGEYIRSNSNVFRDVVHRKHLDLNEFENINGEIRRFLEKVDRPFKDTLDVYFTDTAYFAVSALGSNPVDKRIAGVVTPWRVDEPFVWLMHKLDYIEGRQGE</sequence>
<evidence type="ECO:0000313" key="3">
    <source>
        <dbReference type="Proteomes" id="UP000307943"/>
    </source>
</evidence>
<proteinExistence type="predicted"/>
<dbReference type="InterPro" id="IPR045528">
    <property type="entry name" value="DO-GTPase2"/>
</dbReference>
<organism evidence="2 3">
    <name type="scientific">Paenibacillus hemerocallicola</name>
    <dbReference type="NCBI Taxonomy" id="1172614"/>
    <lineage>
        <taxon>Bacteria</taxon>
        <taxon>Bacillati</taxon>
        <taxon>Bacillota</taxon>
        <taxon>Bacilli</taxon>
        <taxon>Bacillales</taxon>
        <taxon>Paenibacillaceae</taxon>
        <taxon>Paenibacillus</taxon>
    </lineage>
</organism>
<dbReference type="EMBL" id="VDCQ01000110">
    <property type="protein sequence ID" value="TNJ56103.1"/>
    <property type="molecule type" value="Genomic_DNA"/>
</dbReference>
<protein>
    <recommendedName>
        <fullName evidence="1">Double-GTPase 2 domain-containing protein</fullName>
    </recommendedName>
</protein>
<gene>
    <name evidence="2" type="ORF">FE784_39080</name>
</gene>
<dbReference type="RefSeq" id="WP_139607717.1">
    <property type="nucleotide sequence ID" value="NZ_VDCQ01000110.1"/>
</dbReference>
<feature type="domain" description="Double-GTPase 2" evidence="1">
    <location>
        <begin position="129"/>
        <end position="326"/>
    </location>
</feature>
<accession>A0A5C4SXS9</accession>
<comment type="caution">
    <text evidence="2">The sequence shown here is derived from an EMBL/GenBank/DDBJ whole genome shotgun (WGS) entry which is preliminary data.</text>
</comment>
<dbReference type="InterPro" id="IPR027417">
    <property type="entry name" value="P-loop_NTPase"/>
</dbReference>
<name>A0A5C4SXS9_9BACL</name>
<keyword evidence="3" id="KW-1185">Reference proteome</keyword>